<feature type="binding site" evidence="6">
    <location>
        <begin position="412"/>
        <end position="419"/>
    </location>
    <ligand>
        <name>ATP</name>
        <dbReference type="ChEBI" id="CHEBI:30616"/>
    </ligand>
</feature>
<feature type="domain" description="FtsK" evidence="8">
    <location>
        <begin position="395"/>
        <end position="580"/>
    </location>
</feature>
<dbReference type="Proteomes" id="UP000321157">
    <property type="component" value="Unassembled WGS sequence"/>
</dbReference>
<accession>A0A511VAI2</accession>
<evidence type="ECO:0000259" key="8">
    <source>
        <dbReference type="PROSITE" id="PS50901"/>
    </source>
</evidence>
<evidence type="ECO:0000256" key="1">
    <source>
        <dbReference type="ARBA" id="ARBA00004141"/>
    </source>
</evidence>
<evidence type="ECO:0000313" key="10">
    <source>
        <dbReference type="Proteomes" id="UP000321157"/>
    </source>
</evidence>
<dbReference type="PANTHER" id="PTHR22683:SF41">
    <property type="entry name" value="DNA TRANSLOCASE FTSK"/>
    <property type="match status" value="1"/>
</dbReference>
<keyword evidence="3 6" id="KW-0547">Nucleotide-binding</keyword>
<dbReference type="InterPro" id="IPR050206">
    <property type="entry name" value="FtsK/SpoIIIE/SftA"/>
</dbReference>
<dbReference type="OrthoDB" id="9807790at2"/>
<dbReference type="SUPFAM" id="SSF52540">
    <property type="entry name" value="P-loop containing nucleoside triphosphate hydrolases"/>
    <property type="match status" value="1"/>
</dbReference>
<keyword evidence="7" id="KW-0175">Coiled coil</keyword>
<name>A0A511VAI2_9BACL</name>
<dbReference type="GO" id="GO:0016020">
    <property type="term" value="C:membrane"/>
    <property type="evidence" value="ECO:0007669"/>
    <property type="project" value="UniProtKB-SubCell"/>
</dbReference>
<evidence type="ECO:0000313" key="9">
    <source>
        <dbReference type="EMBL" id="GEN35930.1"/>
    </source>
</evidence>
<dbReference type="Gene3D" id="3.30.980.40">
    <property type="match status" value="1"/>
</dbReference>
<comment type="subcellular location">
    <subcellularLocation>
        <location evidence="1">Membrane</location>
        <topology evidence="1">Multi-pass membrane protein</topology>
    </subcellularLocation>
</comment>
<dbReference type="InterPro" id="IPR041027">
    <property type="entry name" value="FtsK_alpha"/>
</dbReference>
<reference evidence="9 10" key="1">
    <citation type="submission" date="2019-07" db="EMBL/GenBank/DDBJ databases">
        <title>Whole genome shotgun sequence of Aneurinibacillus danicus NBRC 102444.</title>
        <authorList>
            <person name="Hosoyama A."/>
            <person name="Uohara A."/>
            <person name="Ohji S."/>
            <person name="Ichikawa N."/>
        </authorList>
    </citation>
    <scope>NUCLEOTIDE SEQUENCE [LARGE SCALE GENOMIC DNA]</scope>
    <source>
        <strain evidence="9 10">NBRC 102444</strain>
    </source>
</reference>
<dbReference type="PROSITE" id="PS50901">
    <property type="entry name" value="FTSK"/>
    <property type="match status" value="1"/>
</dbReference>
<keyword evidence="4 6" id="KW-0067">ATP-binding</keyword>
<feature type="coiled-coil region" evidence="7">
    <location>
        <begin position="464"/>
        <end position="491"/>
    </location>
</feature>
<comment type="similarity">
    <text evidence="2">Belongs to the FtsK/SpoIIIE/SftA family.</text>
</comment>
<dbReference type="InterPro" id="IPR002543">
    <property type="entry name" value="FtsK_dom"/>
</dbReference>
<evidence type="ECO:0000256" key="5">
    <source>
        <dbReference type="ARBA" id="ARBA00023125"/>
    </source>
</evidence>
<dbReference type="GO" id="GO:0003677">
    <property type="term" value="F:DNA binding"/>
    <property type="evidence" value="ECO:0007669"/>
    <property type="project" value="UniProtKB-KW"/>
</dbReference>
<proteinExistence type="inferred from homology"/>
<sequence>MLTFYESAAGAFADGRFGVDIVKHGHEVTVRYFTQSRRVPLPPSSSPDVFVPRAYYQAFPKRAACFPFSFTRTFDRAKFSRIPGNVWIQFLARKRDERWCELIMAQYDAYLSGVPNPSSFSLFRRVQEWAAVKINEIAGWAEGGVIIPQTEQKEQEDGFQVSIRIAIQEDRRSRMPLIRFVEALLSPLADMNEFEVVSTSKRLLSYMEERTFSPEDKRDFLLCTSEIRAFFPDAIYEDEPLLLEHVPEEIATEEIRTPRADILPAAPVEESEKPDVEAEQSKRKLEKAMRKIGILDGKLEVVSMVKGPTLQQITVKLPRGMKFNDLSRQRMNLQTELGKEEITITQGSQPGTAALLFPRDTRDIVWLEPILASEAFQQYTKEHDLAFVAGVDIIGQPIFDSLTRFHYALVTGAKGGGKTEFTMGMLYTLLSYNSPDMLQVTIIDPKRIDFSFFNIGFPHITGVITDTEEAIETLEGLTDEMEERYEQLEKAGVRSPKAYREKTKQSMPYKVVLVDEYADLFIQDKSVEEFIVRLGNKARACGIFVILCTQRPSADIVTGKIKGNFLTRFCFNLPAHSDYHTVFGKQMNPCLLGKGDGLAMIEGKNGYIRFQSPLLAGNETELEKKLSALKERWVNTRDQEEKDQEEQMAKLLAYIEQTGETRIREIQKYMGVRTVVAQDMMQKLVLKGALLAPDEKNPRYRLAKSENNMT</sequence>
<evidence type="ECO:0000256" key="6">
    <source>
        <dbReference type="PROSITE-ProRule" id="PRU00289"/>
    </source>
</evidence>
<dbReference type="InterPro" id="IPR027417">
    <property type="entry name" value="P-loop_NTPase"/>
</dbReference>
<organism evidence="9 10">
    <name type="scientific">Aneurinibacillus danicus</name>
    <dbReference type="NCBI Taxonomy" id="267746"/>
    <lineage>
        <taxon>Bacteria</taxon>
        <taxon>Bacillati</taxon>
        <taxon>Bacillota</taxon>
        <taxon>Bacilli</taxon>
        <taxon>Bacillales</taxon>
        <taxon>Paenibacillaceae</taxon>
        <taxon>Aneurinibacillus group</taxon>
        <taxon>Aneurinibacillus</taxon>
    </lineage>
</organism>
<evidence type="ECO:0000256" key="2">
    <source>
        <dbReference type="ARBA" id="ARBA00006474"/>
    </source>
</evidence>
<evidence type="ECO:0000256" key="4">
    <source>
        <dbReference type="ARBA" id="ARBA00022840"/>
    </source>
</evidence>
<dbReference type="PANTHER" id="PTHR22683">
    <property type="entry name" value="SPORULATION PROTEIN RELATED"/>
    <property type="match status" value="1"/>
</dbReference>
<gene>
    <name evidence="9" type="ORF">ADA01nite_33900</name>
</gene>
<dbReference type="Gene3D" id="3.40.50.300">
    <property type="entry name" value="P-loop containing nucleotide triphosphate hydrolases"/>
    <property type="match status" value="1"/>
</dbReference>
<evidence type="ECO:0000256" key="7">
    <source>
        <dbReference type="SAM" id="Coils"/>
    </source>
</evidence>
<dbReference type="Pfam" id="PF17854">
    <property type="entry name" value="FtsK_alpha"/>
    <property type="match status" value="1"/>
</dbReference>
<dbReference type="EMBL" id="BJXX01000159">
    <property type="protein sequence ID" value="GEN35930.1"/>
    <property type="molecule type" value="Genomic_DNA"/>
</dbReference>
<comment type="caution">
    <text evidence="9">The sequence shown here is derived from an EMBL/GenBank/DDBJ whole genome shotgun (WGS) entry which is preliminary data.</text>
</comment>
<keyword evidence="10" id="KW-1185">Reference proteome</keyword>
<keyword evidence="5" id="KW-0238">DNA-binding</keyword>
<evidence type="ECO:0000256" key="3">
    <source>
        <dbReference type="ARBA" id="ARBA00022741"/>
    </source>
</evidence>
<dbReference type="GO" id="GO:0005524">
    <property type="term" value="F:ATP binding"/>
    <property type="evidence" value="ECO:0007669"/>
    <property type="project" value="UniProtKB-UniRule"/>
</dbReference>
<dbReference type="AlphaFoldDB" id="A0A511VAI2"/>
<dbReference type="RefSeq" id="WP_146811438.1">
    <property type="nucleotide sequence ID" value="NZ_BJXX01000159.1"/>
</dbReference>
<dbReference type="Pfam" id="PF01580">
    <property type="entry name" value="FtsK_SpoIIIE"/>
    <property type="match status" value="1"/>
</dbReference>
<protein>
    <recommendedName>
        <fullName evidence="8">FtsK domain-containing protein</fullName>
    </recommendedName>
</protein>